<feature type="non-terminal residue" evidence="1">
    <location>
        <position position="1"/>
    </location>
</feature>
<reference evidence="1" key="1">
    <citation type="submission" date="2020-04" db="EMBL/GenBank/DDBJ databases">
        <title>A chromosome-scale assembly and high-density genetic map of the yellow drum (Nibea albiflora) genome.</title>
        <authorList>
            <person name="Xu D."/>
            <person name="Zhang W."/>
            <person name="Chen R."/>
            <person name="Tan P."/>
            <person name="Wang L."/>
            <person name="Song H."/>
            <person name="Tian L."/>
            <person name="Zhu Q."/>
            <person name="Wang B."/>
        </authorList>
    </citation>
    <scope>NUCLEOTIDE SEQUENCE</scope>
    <source>
        <strain evidence="1">ZJHYS-2018</strain>
    </source>
</reference>
<evidence type="ECO:0000313" key="1">
    <source>
        <dbReference type="EMBL" id="KAG8007178.1"/>
    </source>
</evidence>
<evidence type="ECO:0000313" key="2">
    <source>
        <dbReference type="Proteomes" id="UP000805704"/>
    </source>
</evidence>
<sequence>CVASSEVKGCAGGWVEFTCGYEEDEYYRKIVVEIPKGRPIEITEGGVWKQEGNISLYHDTKNKKITVAIKQLQREDSGKYEYKFDLNENNSEEQEEENIKVEVEKDGCQGPFNQTAYRTAKTTITCNYKGKRDESDVLFFCKENNFTCEDILSTESSPKSNGTFTLTKNNTGFSVSISEVSSLHAGVYWCGVKSNEGSYRAGFRKIQLEVKNITNFTRSPTIGQNFSYWCEYPNDDLINKFICKGEDPSICEPLVNTMQRNKNTGRFSMEDDKNKRNITITVRDVTADDTGTYWCGAKSTNKSQSNPFFNRLSMTVAGDSSSRIPIVAVVVGVALLALLLFLVLLYKRCEAVSNVKGCRDGWVDFTCKYQKSGFTSIKRGYKLIQSSKKNEWETTNSVSLYRDTNNKKVRVVIKKLKKEDFAEYQCEEHGTDFNTVKLNNENDFTCEDILSTESSPKSSGTFTLTETNTGFNVSISEVSSLHAGVYWCGVKSNEGSYRAGFRKIQLEVEDIKNFTRSLTIGQNFTYWCEYPNGTVRKKFICKGEDPSICEPLVNTMERNKNTGRFSMEDDKKQKITVTVRDVTADDTGTYWCGAKSTDDKHSNPFFNRFSMTVVTQSSPPTPTSHVSSAQSTTTSTTAENNGGSWGIITMAARVGVLLLVPLVLILIFIYRRCEAVSNVKGCRDGWVEFTCKYRKSGFPSIKRGYKLIQSSKKNEWETTNSVSLYRDTNNKKVRVVIKKLKHQDFVEYQCEEHGSDFNTVKLNNDNGCQGEFIQTAYRTAKTTITCNYKGNRDESDVLFFCKENDFTCEEILSTESSPKSSGTFTLTETNTGFNVSISEVSSLHAGVYWCGVKSNEGSYRAGFRKIQLEVEDIKNFTRSLTIGQNFTYWCEYPNGTVRKKFICKGEDPSICEPLVNTMELNKNTGRFSMEDNKNKRNITITVRDVTADDTGTYWCGAKSTDDKRSNPFFNRLSMIVGCEAVSNVKGCRDGWVDFTCKYQKSGFTLIKQGCKLIQSSKNNEWETANGISLYRDTNNKKVRVVIKKLKKEDFAEYQCEEHGTDFNTVKLNNDRDKGCQGEFIQTAYRTSKTTITCNYKGNRDESDVLFFCKENKITCEDILSTESSPKSNGTFTLTKNNTGFNVSISELSSLHAGVYWCGVKSNEGSYRAGFRKIQLEVKGITNFRRSPTIGQNFTYWCEYPNDDLINKFICKGEDPSICEPLVNTMELNKNTGRFSMEDDNKKRNITITVRDVTADDTGTYWCGAKSTDDKHSNPFFNRLSMTVAGDSSSRIPIVAVVVGVALLALLLFVVLLYKRSEHRKNTSNEEAQNNNEVSARI</sequence>
<proteinExistence type="predicted"/>
<comment type="caution">
    <text evidence="1">The sequence shown here is derived from an EMBL/GenBank/DDBJ whole genome shotgun (WGS) entry which is preliminary data.</text>
</comment>
<keyword evidence="2" id="KW-1185">Reference proteome</keyword>
<organism evidence="1 2">
    <name type="scientific">Nibea albiflora</name>
    <name type="common">Yellow drum</name>
    <name type="synonym">Corvina albiflora</name>
    <dbReference type="NCBI Taxonomy" id="240163"/>
    <lineage>
        <taxon>Eukaryota</taxon>
        <taxon>Metazoa</taxon>
        <taxon>Chordata</taxon>
        <taxon>Craniata</taxon>
        <taxon>Vertebrata</taxon>
        <taxon>Euteleostomi</taxon>
        <taxon>Actinopterygii</taxon>
        <taxon>Neopterygii</taxon>
        <taxon>Teleostei</taxon>
        <taxon>Neoteleostei</taxon>
        <taxon>Acanthomorphata</taxon>
        <taxon>Eupercaria</taxon>
        <taxon>Sciaenidae</taxon>
        <taxon>Nibea</taxon>
    </lineage>
</organism>
<accession>A0ACB7EY66</accession>
<name>A0ACB7EY66_NIBAL</name>
<feature type="non-terminal residue" evidence="1">
    <location>
        <position position="1337"/>
    </location>
</feature>
<dbReference type="Proteomes" id="UP000805704">
    <property type="component" value="Chromosome 2"/>
</dbReference>
<protein>
    <submittedName>
        <fullName evidence="1">Stabilin-1</fullName>
    </submittedName>
</protein>
<gene>
    <name evidence="1" type="primary">STAB1</name>
    <name evidence="1" type="ORF">GBF38_008295</name>
</gene>
<dbReference type="EMBL" id="CM024790">
    <property type="protein sequence ID" value="KAG8007178.1"/>
    <property type="molecule type" value="Genomic_DNA"/>
</dbReference>